<evidence type="ECO:0000313" key="3">
    <source>
        <dbReference type="Proteomes" id="UP000078250"/>
    </source>
</evidence>
<dbReference type="Proteomes" id="UP000078250">
    <property type="component" value="Unassembled WGS sequence"/>
</dbReference>
<sequence length="219" mass="25421">MLKPTPTVFVFSSGVMLMECLFAIAISGILFVCISRVYPQLVNTLTHSYHQYRLDIYLREKLIVLETELRRTGYCKGVCDNNIDKEKKTFLPKSALKISAYPHQPNGSCIIFIYDLNNNGQWDNPSSKESDYFGYRLKNGQLEQRRGVNDCTSMGWQNFFESNEIKVTEFLLKPYSRRHSITGETLFYLSLSLKFELTEVPEVKSNYQSIIFLRNVSYL</sequence>
<keyword evidence="3" id="KW-1185">Reference proteome</keyword>
<dbReference type="RefSeq" id="WP_064721002.1">
    <property type="nucleotide sequence ID" value="NZ_LXEV01000034.1"/>
</dbReference>
<comment type="caution">
    <text evidence="2">The sequence shown here is derived from an EMBL/GenBank/DDBJ whole genome shotgun (WGS) entry which is preliminary data.</text>
</comment>
<evidence type="ECO:0000256" key="1">
    <source>
        <dbReference type="SAM" id="Phobius"/>
    </source>
</evidence>
<reference evidence="2 3" key="1">
    <citation type="submission" date="2016-04" db="EMBL/GenBank/DDBJ databases">
        <title>ATOL: Assembling a taxonomically balanced genome-scale reconstruction of the evolutionary history of the Enterobacteriaceae.</title>
        <authorList>
            <person name="Plunkett G.III."/>
            <person name="Neeno-Eckwall E.C."/>
            <person name="Glasner J.D."/>
            <person name="Perna N.T."/>
        </authorList>
    </citation>
    <scope>NUCLEOTIDE SEQUENCE [LARGE SCALE GENOMIC DNA]</scope>
    <source>
        <strain evidence="2 3">ATCC 700826</strain>
    </source>
</reference>
<name>A0AAJ3HPZ2_PROHU</name>
<proteinExistence type="predicted"/>
<dbReference type="NCBIfam" id="NF007848">
    <property type="entry name" value="PRK10557.1"/>
    <property type="match status" value="1"/>
</dbReference>
<keyword evidence="1" id="KW-1133">Transmembrane helix</keyword>
<dbReference type="InterPro" id="IPR016419">
    <property type="entry name" value="Prepilin_Pept-dep_B_prd"/>
</dbReference>
<feature type="transmembrane region" description="Helical" evidence="1">
    <location>
        <begin position="7"/>
        <end position="32"/>
    </location>
</feature>
<dbReference type="AlphaFoldDB" id="A0AAJ3HPZ2"/>
<gene>
    <name evidence="2" type="ORF">M997_3098</name>
</gene>
<evidence type="ECO:0000313" key="2">
    <source>
        <dbReference type="EMBL" id="OAT45067.1"/>
    </source>
</evidence>
<dbReference type="EMBL" id="LXEV01000034">
    <property type="protein sequence ID" value="OAT45067.1"/>
    <property type="molecule type" value="Genomic_DNA"/>
</dbReference>
<accession>A0AAJ3HPZ2</accession>
<dbReference type="PIRSF" id="PIRSF004525">
    <property type="entry name" value="Pilin_peptidase-dep_B_prd"/>
    <property type="match status" value="1"/>
</dbReference>
<organism evidence="2 3">
    <name type="scientific">Proteus hauseri ATCC 700826</name>
    <dbReference type="NCBI Taxonomy" id="1354271"/>
    <lineage>
        <taxon>Bacteria</taxon>
        <taxon>Pseudomonadati</taxon>
        <taxon>Pseudomonadota</taxon>
        <taxon>Gammaproteobacteria</taxon>
        <taxon>Enterobacterales</taxon>
        <taxon>Morganellaceae</taxon>
        <taxon>Proteus</taxon>
    </lineage>
</organism>
<protein>
    <submittedName>
        <fullName evidence="2">Prepilin peptidase-dependent protein B</fullName>
    </submittedName>
</protein>
<keyword evidence="1" id="KW-0812">Transmembrane</keyword>
<keyword evidence="1" id="KW-0472">Membrane</keyword>